<reference evidence="2 3" key="1">
    <citation type="journal article" date="2020" name="Nature">
        <title>Six reference-quality genomes reveal evolution of bat adaptations.</title>
        <authorList>
            <person name="Jebb D."/>
            <person name="Huang Z."/>
            <person name="Pippel M."/>
            <person name="Hughes G.M."/>
            <person name="Lavrichenko K."/>
            <person name="Devanna P."/>
            <person name="Winkler S."/>
            <person name="Jermiin L.S."/>
            <person name="Skirmuntt E.C."/>
            <person name="Katzourakis A."/>
            <person name="Burkitt-Gray L."/>
            <person name="Ray D.A."/>
            <person name="Sullivan K.A.M."/>
            <person name="Roscito J.G."/>
            <person name="Kirilenko B.M."/>
            <person name="Davalos L.M."/>
            <person name="Corthals A.P."/>
            <person name="Power M.L."/>
            <person name="Jones G."/>
            <person name="Ransome R.D."/>
            <person name="Dechmann D.K.N."/>
            <person name="Locatelli A.G."/>
            <person name="Puechmaille S.J."/>
            <person name="Fedrigo O."/>
            <person name="Jarvis E.D."/>
            <person name="Hiller M."/>
            <person name="Vernes S.C."/>
            <person name="Myers E.W."/>
            <person name="Teeling E.C."/>
        </authorList>
    </citation>
    <scope>NUCLEOTIDE SEQUENCE [LARGE SCALE GENOMIC DNA]</scope>
    <source>
        <strain evidence="2">MRouAeg1</strain>
        <tissue evidence="2">Muscle</tissue>
    </source>
</reference>
<evidence type="ECO:0000256" key="1">
    <source>
        <dbReference type="SAM" id="MobiDB-lite"/>
    </source>
</evidence>
<feature type="region of interest" description="Disordered" evidence="1">
    <location>
        <begin position="1"/>
        <end position="129"/>
    </location>
</feature>
<gene>
    <name evidence="2" type="ORF">HJG63_009263</name>
</gene>
<sequence length="129" mass="13536">MLLCDLEEGSLIPPKGTKGPSWGAGGRAGPGRKAGAHPGRTTKGEFRTGNQEAGTRTGSAPCFWRKPSRPGRTTWMGQKRRKAGRSRLPEPSGPHRRPCVLDGSAPQGQPSITPSRPVSSTDVGIATAL</sequence>
<proteinExistence type="predicted"/>
<keyword evidence="3" id="KW-1185">Reference proteome</keyword>
<protein>
    <submittedName>
        <fullName evidence="2">Uncharacterized protein</fullName>
    </submittedName>
</protein>
<feature type="compositionally biased region" description="Polar residues" evidence="1">
    <location>
        <begin position="106"/>
        <end position="122"/>
    </location>
</feature>
<dbReference type="EMBL" id="JACASE010000015">
    <property type="protein sequence ID" value="KAF6404931.1"/>
    <property type="molecule type" value="Genomic_DNA"/>
</dbReference>
<comment type="caution">
    <text evidence="2">The sequence shown here is derived from an EMBL/GenBank/DDBJ whole genome shotgun (WGS) entry which is preliminary data.</text>
</comment>
<evidence type="ECO:0000313" key="2">
    <source>
        <dbReference type="EMBL" id="KAF6404931.1"/>
    </source>
</evidence>
<dbReference type="Proteomes" id="UP000593571">
    <property type="component" value="Unassembled WGS sequence"/>
</dbReference>
<name>A0A7J8C228_ROUAE</name>
<feature type="compositionally biased region" description="Polar residues" evidence="1">
    <location>
        <begin position="48"/>
        <end position="58"/>
    </location>
</feature>
<organism evidence="2 3">
    <name type="scientific">Rousettus aegyptiacus</name>
    <name type="common">Egyptian fruit bat</name>
    <name type="synonym">Pteropus aegyptiacus</name>
    <dbReference type="NCBI Taxonomy" id="9407"/>
    <lineage>
        <taxon>Eukaryota</taxon>
        <taxon>Metazoa</taxon>
        <taxon>Chordata</taxon>
        <taxon>Craniata</taxon>
        <taxon>Vertebrata</taxon>
        <taxon>Euteleostomi</taxon>
        <taxon>Mammalia</taxon>
        <taxon>Eutheria</taxon>
        <taxon>Laurasiatheria</taxon>
        <taxon>Chiroptera</taxon>
        <taxon>Yinpterochiroptera</taxon>
        <taxon>Pteropodoidea</taxon>
        <taxon>Pteropodidae</taxon>
        <taxon>Rousettinae</taxon>
        <taxon>Rousettus</taxon>
    </lineage>
</organism>
<dbReference type="AlphaFoldDB" id="A0A7J8C228"/>
<accession>A0A7J8C228</accession>
<evidence type="ECO:0000313" key="3">
    <source>
        <dbReference type="Proteomes" id="UP000593571"/>
    </source>
</evidence>